<dbReference type="AlphaFoldDB" id="A0A8W8IWQ7"/>
<organism evidence="5 6">
    <name type="scientific">Magallana gigas</name>
    <name type="common">Pacific oyster</name>
    <name type="synonym">Crassostrea gigas</name>
    <dbReference type="NCBI Taxonomy" id="29159"/>
    <lineage>
        <taxon>Eukaryota</taxon>
        <taxon>Metazoa</taxon>
        <taxon>Spiralia</taxon>
        <taxon>Lophotrochozoa</taxon>
        <taxon>Mollusca</taxon>
        <taxon>Bivalvia</taxon>
        <taxon>Autobranchia</taxon>
        <taxon>Pteriomorphia</taxon>
        <taxon>Ostreida</taxon>
        <taxon>Ostreoidea</taxon>
        <taxon>Ostreidae</taxon>
        <taxon>Magallana</taxon>
    </lineage>
</organism>
<feature type="compositionally biased region" description="Basic and acidic residues" evidence="2">
    <location>
        <begin position="246"/>
        <end position="261"/>
    </location>
</feature>
<dbReference type="InterPro" id="IPR050327">
    <property type="entry name" value="Proton-linked_MCT"/>
</dbReference>
<feature type="transmembrane region" description="Helical" evidence="3">
    <location>
        <begin position="133"/>
        <end position="153"/>
    </location>
</feature>
<dbReference type="PANTHER" id="PTHR11360">
    <property type="entry name" value="MONOCARBOXYLATE TRANSPORTER"/>
    <property type="match status" value="1"/>
</dbReference>
<dbReference type="PROSITE" id="PS50850">
    <property type="entry name" value="MFS"/>
    <property type="match status" value="1"/>
</dbReference>
<proteinExistence type="predicted"/>
<dbReference type="InterPro" id="IPR011701">
    <property type="entry name" value="MFS"/>
</dbReference>
<keyword evidence="3" id="KW-0812">Transmembrane</keyword>
<feature type="domain" description="Major facilitator superfamily (MFS) profile" evidence="4">
    <location>
        <begin position="365"/>
        <end position="565"/>
    </location>
</feature>
<dbReference type="CDD" id="cd17352">
    <property type="entry name" value="MFS_MCT_SLC16"/>
    <property type="match status" value="1"/>
</dbReference>
<feature type="region of interest" description="Disordered" evidence="2">
    <location>
        <begin position="284"/>
        <end position="303"/>
    </location>
</feature>
<evidence type="ECO:0000313" key="6">
    <source>
        <dbReference type="Proteomes" id="UP000005408"/>
    </source>
</evidence>
<feature type="transmembrane region" description="Helical" evidence="3">
    <location>
        <begin position="108"/>
        <end position="127"/>
    </location>
</feature>
<dbReference type="Pfam" id="PF07690">
    <property type="entry name" value="MFS_1"/>
    <property type="match status" value="2"/>
</dbReference>
<name>A0A8W8IWQ7_MAGGI</name>
<feature type="region of interest" description="Disordered" evidence="2">
    <location>
        <begin position="1"/>
        <end position="20"/>
    </location>
</feature>
<feature type="transmembrane region" description="Helical" evidence="3">
    <location>
        <begin position="402"/>
        <end position="422"/>
    </location>
</feature>
<feature type="transmembrane region" description="Helical" evidence="3">
    <location>
        <begin position="434"/>
        <end position="451"/>
    </location>
</feature>
<dbReference type="EnsemblMetazoa" id="G16031.2">
    <property type="protein sequence ID" value="G16031.2:cds"/>
    <property type="gene ID" value="G16031"/>
</dbReference>
<sequence length="565" mass="62005">MQKEKNHVHGVNENLDKGQESGVKDTPLVYDVPVDHGWAWVILFSTATISLFVIGGIKSFGVLLLEFGKVYQIPKSQLTVIQSITGFFFLSLSPFSNWLCDRYTHQRVIFVGGLLTSSGLVLSSFAPSIEVMYFTYGVLTGFGFGLSFPPSVVISTRQFNKRRGVANGINMAGAAVGGICVPILMQFLIDSYGLKGCMLILGAIMGHICPCALLLRPANKYPLVQKEAQQLLPDKNLEKNVNNYHCSHDTTEQGLPEDKDSNIKDAQIGGLNVDHEVRVQLIKNSEHNSQSSPTSKRHHKASESGSLEASITAISSISLSSQNIPKEIMLVEEISPSSPKAHKNKLVTCCKCFQNLNFSVFKSVNFSLLMLSFFFLTYSYHSIFIILPSYGQEQGLSIHQSMYLIPAFGSVDVLGRLIAGFINDKCVIRRKEIFILYILIHGVGYLLIPTFKDFISILSWCMAFGIFTGGLNGTFVIILVDCVGIEQLASAWGITCLVVSISMLINPVLSGGLKDITGSWSASMRVAGSFAIIAASVLAIENVIARFQRRKSNIEKKVQCDENVS</sequence>
<dbReference type="SUPFAM" id="SSF103473">
    <property type="entry name" value="MFS general substrate transporter"/>
    <property type="match status" value="1"/>
</dbReference>
<evidence type="ECO:0000259" key="4">
    <source>
        <dbReference type="PROSITE" id="PS50850"/>
    </source>
</evidence>
<feature type="transmembrane region" description="Helical" evidence="3">
    <location>
        <begin position="165"/>
        <end position="187"/>
    </location>
</feature>
<evidence type="ECO:0000256" key="3">
    <source>
        <dbReference type="SAM" id="Phobius"/>
    </source>
</evidence>
<evidence type="ECO:0000313" key="5">
    <source>
        <dbReference type="EnsemblMetazoa" id="G16031.2:cds"/>
    </source>
</evidence>
<reference evidence="5" key="1">
    <citation type="submission" date="2022-08" db="UniProtKB">
        <authorList>
            <consortium name="EnsemblMetazoa"/>
        </authorList>
    </citation>
    <scope>IDENTIFICATION</scope>
    <source>
        <strain evidence="5">05x7-T-G4-1.051#20</strain>
    </source>
</reference>
<comment type="subcellular location">
    <subcellularLocation>
        <location evidence="1">Membrane</location>
        <topology evidence="1">Multi-pass membrane protein</topology>
    </subcellularLocation>
</comment>
<feature type="transmembrane region" description="Helical" evidence="3">
    <location>
        <begin position="529"/>
        <end position="547"/>
    </location>
</feature>
<feature type="transmembrane region" description="Helical" evidence="3">
    <location>
        <begin position="193"/>
        <end position="215"/>
    </location>
</feature>
<keyword evidence="3" id="KW-0472">Membrane</keyword>
<dbReference type="InterPro" id="IPR036259">
    <property type="entry name" value="MFS_trans_sf"/>
</dbReference>
<feature type="transmembrane region" description="Helical" evidence="3">
    <location>
        <begin position="368"/>
        <end position="390"/>
    </location>
</feature>
<dbReference type="GO" id="GO:0008028">
    <property type="term" value="F:monocarboxylic acid transmembrane transporter activity"/>
    <property type="evidence" value="ECO:0007669"/>
    <property type="project" value="TreeGrafter"/>
</dbReference>
<evidence type="ECO:0000256" key="2">
    <source>
        <dbReference type="SAM" id="MobiDB-lite"/>
    </source>
</evidence>
<dbReference type="Gene3D" id="1.20.1250.20">
    <property type="entry name" value="MFS general substrate transporter like domains"/>
    <property type="match status" value="2"/>
</dbReference>
<dbReference type="GO" id="GO:0016020">
    <property type="term" value="C:membrane"/>
    <property type="evidence" value="ECO:0007669"/>
    <property type="project" value="UniProtKB-SubCell"/>
</dbReference>
<accession>A0A8W8IWQ7</accession>
<dbReference type="PANTHER" id="PTHR11360:SF306">
    <property type="entry name" value="RE01051P"/>
    <property type="match status" value="1"/>
</dbReference>
<feature type="region of interest" description="Disordered" evidence="2">
    <location>
        <begin position="242"/>
        <end position="261"/>
    </location>
</feature>
<evidence type="ECO:0000256" key="1">
    <source>
        <dbReference type="ARBA" id="ARBA00004141"/>
    </source>
</evidence>
<keyword evidence="6" id="KW-1185">Reference proteome</keyword>
<feature type="transmembrane region" description="Helical" evidence="3">
    <location>
        <begin position="491"/>
        <end position="509"/>
    </location>
</feature>
<feature type="transmembrane region" description="Helical" evidence="3">
    <location>
        <begin position="38"/>
        <end position="65"/>
    </location>
</feature>
<protein>
    <recommendedName>
        <fullName evidence="4">Major facilitator superfamily (MFS) profile domain-containing protein</fullName>
    </recommendedName>
</protein>
<dbReference type="OMA" id="VEQHMVK"/>
<dbReference type="InterPro" id="IPR020846">
    <property type="entry name" value="MFS_dom"/>
</dbReference>
<keyword evidence="3" id="KW-1133">Transmembrane helix</keyword>
<feature type="transmembrane region" description="Helical" evidence="3">
    <location>
        <begin position="457"/>
        <end position="479"/>
    </location>
</feature>
<dbReference type="Proteomes" id="UP000005408">
    <property type="component" value="Unassembled WGS sequence"/>
</dbReference>